<evidence type="ECO:0000313" key="3">
    <source>
        <dbReference type="Proteomes" id="UP000239156"/>
    </source>
</evidence>
<proteinExistence type="predicted"/>
<evidence type="ECO:0000313" key="2">
    <source>
        <dbReference type="EMBL" id="POW16092.1"/>
    </source>
</evidence>
<evidence type="ECO:0000256" key="1">
    <source>
        <dbReference type="SAM" id="MobiDB-lite"/>
    </source>
</evidence>
<gene>
    <name evidence="2" type="ORF">PSTT_01663</name>
</gene>
<protein>
    <submittedName>
        <fullName evidence="2">Uncharacterized protein</fullName>
    </submittedName>
</protein>
<reference evidence="2" key="1">
    <citation type="submission" date="2017-12" db="EMBL/GenBank/DDBJ databases">
        <title>Gene loss provides genomic basis for host adaptation in cereal stripe rust fungi.</title>
        <authorList>
            <person name="Xia C."/>
        </authorList>
    </citation>
    <scope>NUCLEOTIDE SEQUENCE [LARGE SCALE GENOMIC DNA]</scope>
    <source>
        <strain evidence="2">93-210</strain>
    </source>
</reference>
<comment type="caution">
    <text evidence="2">The sequence shown here is derived from an EMBL/GenBank/DDBJ whole genome shotgun (WGS) entry which is preliminary data.</text>
</comment>
<dbReference type="EMBL" id="PKSL01000009">
    <property type="protein sequence ID" value="POW16092.1"/>
    <property type="molecule type" value="Genomic_DNA"/>
</dbReference>
<keyword evidence="3" id="KW-1185">Reference proteome</keyword>
<dbReference type="Proteomes" id="UP000239156">
    <property type="component" value="Unassembled WGS sequence"/>
</dbReference>
<dbReference type="AlphaFoldDB" id="A0A2S4W2T2"/>
<feature type="region of interest" description="Disordered" evidence="1">
    <location>
        <begin position="1"/>
        <end position="57"/>
    </location>
</feature>
<organism evidence="2 3">
    <name type="scientific">Puccinia striiformis</name>
    <dbReference type="NCBI Taxonomy" id="27350"/>
    <lineage>
        <taxon>Eukaryota</taxon>
        <taxon>Fungi</taxon>
        <taxon>Dikarya</taxon>
        <taxon>Basidiomycota</taxon>
        <taxon>Pucciniomycotina</taxon>
        <taxon>Pucciniomycetes</taxon>
        <taxon>Pucciniales</taxon>
        <taxon>Pucciniaceae</taxon>
        <taxon>Puccinia</taxon>
    </lineage>
</organism>
<dbReference type="VEuPathDB" id="FungiDB:PSTT_01663"/>
<name>A0A2S4W2T2_9BASI</name>
<accession>A0A2S4W2T2</accession>
<sequence length="102" mass="11376">MTSSTTSSKRAEQFARLNPSDNDSNHSTLQQSPDCDNQVNRSAQSGAHWIVERSETSARESNIAIMCISKKEMSSLFILLDGDQSLWILSTSKCRHILQSMV</sequence>
<feature type="compositionally biased region" description="Polar residues" evidence="1">
    <location>
        <begin position="19"/>
        <end position="45"/>
    </location>
</feature>